<dbReference type="Proteomes" id="UP001060018">
    <property type="component" value="Chromosome"/>
</dbReference>
<dbReference type="EMBL" id="CP102487">
    <property type="protein sequence ID" value="UUX59666.1"/>
    <property type="molecule type" value="Genomic_DNA"/>
</dbReference>
<sequence length="48" mass="5347">MLSLWKLDGAALVESKQEAMHAAMLDPTRQHFVITLIGPYTHANNGRL</sequence>
<accession>A0AA95BQS7</accession>
<evidence type="ECO:0000313" key="2">
    <source>
        <dbReference type="Proteomes" id="UP001060018"/>
    </source>
</evidence>
<gene>
    <name evidence="1" type="ORF">NUH22_03285</name>
</gene>
<dbReference type="AlphaFoldDB" id="A0AA95BQS7"/>
<organism evidence="1 2">
    <name type="scientific">Glutamicibacter halophytocola</name>
    <dbReference type="NCBI Taxonomy" id="1933880"/>
    <lineage>
        <taxon>Bacteria</taxon>
        <taxon>Bacillati</taxon>
        <taxon>Actinomycetota</taxon>
        <taxon>Actinomycetes</taxon>
        <taxon>Micrococcales</taxon>
        <taxon>Micrococcaceae</taxon>
        <taxon>Glutamicibacter</taxon>
    </lineage>
</organism>
<name>A0AA95BQS7_9MICC</name>
<proteinExistence type="predicted"/>
<evidence type="ECO:0000313" key="1">
    <source>
        <dbReference type="EMBL" id="UUX59666.1"/>
    </source>
</evidence>
<dbReference type="RefSeq" id="WP_257745959.1">
    <property type="nucleotide sequence ID" value="NZ_CP102487.1"/>
</dbReference>
<protein>
    <submittedName>
        <fullName evidence="1">Uncharacterized protein</fullName>
    </submittedName>
</protein>
<reference evidence="1" key="1">
    <citation type="journal article" date="2022" name="Pest Manag. Sci.">
        <title>Glutamicibacter halophytocola-mediated host fitness of potato tuber moth on Solanaceae crops.</title>
        <authorList>
            <person name="Wang W."/>
            <person name="Xiao G."/>
            <person name="Du G."/>
            <person name="Chang L."/>
            <person name="Yang Y."/>
            <person name="Ye J."/>
            <person name="Chen B."/>
        </authorList>
    </citation>
    <scope>NUCLEOTIDE SEQUENCE</scope>
    <source>
        <strain evidence="1">S2</strain>
    </source>
</reference>